<sequence length="59" mass="6785">MVGPGLVILHVPQNFRDIIERALSQFPERQLPIVQYIDLDSSNFGVERQFALKGKKLVY</sequence>
<reference evidence="2" key="1">
    <citation type="submission" date="2019-04" db="EMBL/GenBank/DDBJ databases">
        <title>Friends and foes A comparative genomics studyof 23 Aspergillus species from section Flavi.</title>
        <authorList>
            <consortium name="DOE Joint Genome Institute"/>
            <person name="Kjaerbolling I."/>
            <person name="Vesth T."/>
            <person name="Frisvad J.C."/>
            <person name="Nybo J.L."/>
            <person name="Theobald S."/>
            <person name="Kildgaard S."/>
            <person name="Isbrandt T."/>
            <person name="Kuo A."/>
            <person name="Sato A."/>
            <person name="Lyhne E.K."/>
            <person name="Kogle M.E."/>
            <person name="Wiebenga A."/>
            <person name="Kun R.S."/>
            <person name="Lubbers R.J."/>
            <person name="Makela M.R."/>
            <person name="Barry K."/>
            <person name="Chovatia M."/>
            <person name="Clum A."/>
            <person name="Daum C."/>
            <person name="Haridas S."/>
            <person name="He G."/>
            <person name="LaButti K."/>
            <person name="Lipzen A."/>
            <person name="Mondo S."/>
            <person name="Riley R."/>
            <person name="Salamov A."/>
            <person name="Simmons B.A."/>
            <person name="Magnuson J.K."/>
            <person name="Henrissat B."/>
            <person name="Mortensen U.H."/>
            <person name="Larsen T.O."/>
            <person name="Devries R.P."/>
            <person name="Grigoriev I.V."/>
            <person name="Machida M."/>
            <person name="Baker S.E."/>
            <person name="Andersen M.R."/>
        </authorList>
    </citation>
    <scope>NUCLEOTIDE SEQUENCE [LARGE SCALE GENOMIC DNA]</scope>
    <source>
        <strain evidence="2">CBS 130017</strain>
    </source>
</reference>
<keyword evidence="2" id="KW-1185">Reference proteome</keyword>
<dbReference type="EMBL" id="ML741838">
    <property type="protein sequence ID" value="KAE8322886.1"/>
    <property type="molecule type" value="Genomic_DNA"/>
</dbReference>
<accession>A0A5N6WS04</accession>
<evidence type="ECO:0000313" key="2">
    <source>
        <dbReference type="Proteomes" id="UP000325945"/>
    </source>
</evidence>
<gene>
    <name evidence="1" type="ORF">BDV39DRAFT_183299</name>
</gene>
<evidence type="ECO:0000313" key="1">
    <source>
        <dbReference type="EMBL" id="KAE8322886.1"/>
    </source>
</evidence>
<name>A0A5N6WS04_9EURO</name>
<protein>
    <submittedName>
        <fullName evidence="1">Uncharacterized protein</fullName>
    </submittedName>
</protein>
<organism evidence="1 2">
    <name type="scientific">Aspergillus sergii</name>
    <dbReference type="NCBI Taxonomy" id="1034303"/>
    <lineage>
        <taxon>Eukaryota</taxon>
        <taxon>Fungi</taxon>
        <taxon>Dikarya</taxon>
        <taxon>Ascomycota</taxon>
        <taxon>Pezizomycotina</taxon>
        <taxon>Eurotiomycetes</taxon>
        <taxon>Eurotiomycetidae</taxon>
        <taxon>Eurotiales</taxon>
        <taxon>Aspergillaceae</taxon>
        <taxon>Aspergillus</taxon>
        <taxon>Aspergillus subgen. Circumdati</taxon>
    </lineage>
</organism>
<proteinExistence type="predicted"/>
<dbReference type="AlphaFoldDB" id="A0A5N6WS04"/>
<dbReference type="Proteomes" id="UP000325945">
    <property type="component" value="Unassembled WGS sequence"/>
</dbReference>